<feature type="compositionally biased region" description="Basic and acidic residues" evidence="1">
    <location>
        <begin position="50"/>
        <end position="60"/>
    </location>
</feature>
<keyword evidence="3" id="KW-1185">Reference proteome</keyword>
<comment type="caution">
    <text evidence="2">The sequence shown here is derived from an EMBL/GenBank/DDBJ whole genome shotgun (WGS) entry which is preliminary data.</text>
</comment>
<dbReference type="EMBL" id="QLNQ01000016">
    <property type="protein sequence ID" value="RCK66317.1"/>
    <property type="molecule type" value="Genomic_DNA"/>
</dbReference>
<accession>A0A367YKL2</accession>
<gene>
    <name evidence="2" type="ORF">Cantr_02088</name>
</gene>
<organism evidence="2 3">
    <name type="scientific">Candida viswanathii</name>
    <dbReference type="NCBI Taxonomy" id="5486"/>
    <lineage>
        <taxon>Eukaryota</taxon>
        <taxon>Fungi</taxon>
        <taxon>Dikarya</taxon>
        <taxon>Ascomycota</taxon>
        <taxon>Saccharomycotina</taxon>
        <taxon>Pichiomycetes</taxon>
        <taxon>Debaryomycetaceae</taxon>
        <taxon>Candida/Lodderomyces clade</taxon>
        <taxon>Candida</taxon>
    </lineage>
</organism>
<evidence type="ECO:0000313" key="3">
    <source>
        <dbReference type="Proteomes" id="UP000253472"/>
    </source>
</evidence>
<sequence>MSEKIPWDNKDPQNSRGGGQVPSDAPPPYEEIQSQQNPYGRPAPPPPVTSEKRPNDEKYSRPAAPPQQQQQKQYADPLQDPTVLKIKPDKVNITLSPPEHLNPQYQEYLANEPERFRRGEFPTNHKAPLNKGHVNPNNKANRGFPGRSGATYHNAANK</sequence>
<reference evidence="2 3" key="1">
    <citation type="submission" date="2018-06" db="EMBL/GenBank/DDBJ databases">
        <title>Whole genome sequencing of Candida tropicalis (genome annotated by CSBL at Korea University).</title>
        <authorList>
            <person name="Ahn J."/>
        </authorList>
    </citation>
    <scope>NUCLEOTIDE SEQUENCE [LARGE SCALE GENOMIC DNA]</scope>
    <source>
        <strain evidence="2 3">ATCC 20962</strain>
    </source>
</reference>
<dbReference type="OrthoDB" id="4088176at2759"/>
<feature type="region of interest" description="Disordered" evidence="1">
    <location>
        <begin position="119"/>
        <end position="158"/>
    </location>
</feature>
<proteinExistence type="predicted"/>
<evidence type="ECO:0000256" key="1">
    <source>
        <dbReference type="SAM" id="MobiDB-lite"/>
    </source>
</evidence>
<dbReference type="Proteomes" id="UP000253472">
    <property type="component" value="Unassembled WGS sequence"/>
</dbReference>
<protein>
    <submittedName>
        <fullName evidence="2">Uncharacterized protein</fullName>
    </submittedName>
</protein>
<dbReference type="AlphaFoldDB" id="A0A367YKL2"/>
<feature type="region of interest" description="Disordered" evidence="1">
    <location>
        <begin position="1"/>
        <end position="88"/>
    </location>
</feature>
<feature type="compositionally biased region" description="Low complexity" evidence="1">
    <location>
        <begin position="66"/>
        <end position="79"/>
    </location>
</feature>
<feature type="compositionally biased region" description="Basic and acidic residues" evidence="1">
    <location>
        <begin position="1"/>
        <end position="13"/>
    </location>
</feature>
<name>A0A367YKL2_9ASCO</name>
<evidence type="ECO:0000313" key="2">
    <source>
        <dbReference type="EMBL" id="RCK66317.1"/>
    </source>
</evidence>